<protein>
    <recommendedName>
        <fullName evidence="4">DUF1427 family protein</fullName>
    </recommendedName>
</protein>
<feature type="signal peptide" evidence="1">
    <location>
        <begin position="1"/>
        <end position="16"/>
    </location>
</feature>
<gene>
    <name evidence="2" type="ordered locus">BMULJ_01326</name>
</gene>
<dbReference type="KEGG" id="bmj:BMULJ_01326"/>
<dbReference type="InterPro" id="IPR009872">
    <property type="entry name" value="DUF1427"/>
</dbReference>
<evidence type="ECO:0000313" key="3">
    <source>
        <dbReference type="Proteomes" id="UP000008815"/>
    </source>
</evidence>
<keyword evidence="3" id="KW-1185">Reference proteome</keyword>
<dbReference type="HOGENOM" id="CLU_171061_1_0_4"/>
<dbReference type="STRING" id="395019.BMULJ_01326"/>
<dbReference type="NCBIfam" id="TIGR03510">
    <property type="entry name" value="XapX"/>
    <property type="match status" value="1"/>
</dbReference>
<proteinExistence type="predicted"/>
<dbReference type="Proteomes" id="UP000008815">
    <property type="component" value="Chromosome 1"/>
</dbReference>
<dbReference type="InterPro" id="IPR020017">
    <property type="entry name" value="XapX_domain"/>
</dbReference>
<dbReference type="Pfam" id="PF07235">
    <property type="entry name" value="DUF1427"/>
    <property type="match status" value="1"/>
</dbReference>
<dbReference type="AlphaFoldDB" id="A0A0H3KMR5"/>
<feature type="chain" id="PRO_5002613915" description="DUF1427 family protein" evidence="1">
    <location>
        <begin position="17"/>
        <end position="57"/>
    </location>
</feature>
<name>A0A0H3KMR5_BURM1</name>
<keyword evidence="1" id="KW-0732">Signal</keyword>
<dbReference type="EMBL" id="AP009385">
    <property type="protein sequence ID" value="BAG43262.1"/>
    <property type="molecule type" value="Genomic_DNA"/>
</dbReference>
<reference evidence="2 3" key="1">
    <citation type="submission" date="2007-04" db="EMBL/GenBank/DDBJ databases">
        <title>Complete genome sequence of Burkholderia multivorans ATCC 17616.</title>
        <authorList>
            <person name="Ohtsubo Y."/>
            <person name="Yamashita A."/>
            <person name="Kurokawa K."/>
            <person name="Takami H."/>
            <person name="Yuhara S."/>
            <person name="Nishiyama E."/>
            <person name="Endo R."/>
            <person name="Miyazaki R."/>
            <person name="Ono A."/>
            <person name="Yano K."/>
            <person name="Ito M."/>
            <person name="Sota M."/>
            <person name="Yuji N."/>
            <person name="Hattori M."/>
            <person name="Tsuda M."/>
        </authorList>
    </citation>
    <scope>NUCLEOTIDE SEQUENCE [LARGE SCALE GENOMIC DNA]</scope>
    <source>
        <strain evidence="3">ATCC 17616 / 249</strain>
    </source>
</reference>
<evidence type="ECO:0000256" key="1">
    <source>
        <dbReference type="SAM" id="SignalP"/>
    </source>
</evidence>
<sequence length="57" mass="5770">MKAYAFSLLAGLLAVAIDGTLGVNSPASPVIALVGLFGRLPGEPVLPASRTHARKPS</sequence>
<evidence type="ECO:0000313" key="2">
    <source>
        <dbReference type="EMBL" id="BAG43262.1"/>
    </source>
</evidence>
<accession>A0A0H3KMR5</accession>
<organism evidence="2 3">
    <name type="scientific">Burkholderia multivorans (strain ATCC 17616 / 249)</name>
    <dbReference type="NCBI Taxonomy" id="395019"/>
    <lineage>
        <taxon>Bacteria</taxon>
        <taxon>Pseudomonadati</taxon>
        <taxon>Pseudomonadota</taxon>
        <taxon>Betaproteobacteria</taxon>
        <taxon>Burkholderiales</taxon>
        <taxon>Burkholderiaceae</taxon>
        <taxon>Burkholderia</taxon>
        <taxon>Burkholderia cepacia complex</taxon>
    </lineage>
</organism>
<evidence type="ECO:0008006" key="4">
    <source>
        <dbReference type="Google" id="ProtNLM"/>
    </source>
</evidence>